<dbReference type="PROSITE" id="PS50089">
    <property type="entry name" value="ZF_RING_2"/>
    <property type="match status" value="1"/>
</dbReference>
<dbReference type="EnsemblPlants" id="TraesCS2B02G203600.1">
    <property type="protein sequence ID" value="TraesCS2B02G203600.1"/>
    <property type="gene ID" value="TraesCS2B02G203600"/>
</dbReference>
<comment type="similarity">
    <text evidence="4">Belongs to the RBR family. Ariadne subfamily.</text>
</comment>
<evidence type="ECO:0000256" key="3">
    <source>
        <dbReference type="ARBA" id="ARBA00003976"/>
    </source>
</evidence>
<dbReference type="Pfam" id="PF01485">
    <property type="entry name" value="IBR"/>
    <property type="match status" value="2"/>
</dbReference>
<evidence type="ECO:0000256" key="10">
    <source>
        <dbReference type="ARBA" id="ARBA00022786"/>
    </source>
</evidence>
<keyword evidence="13" id="KW-0812">Transmembrane</keyword>
<dbReference type="SMART" id="SM00184">
    <property type="entry name" value="RING"/>
    <property type="match status" value="2"/>
</dbReference>
<evidence type="ECO:0000256" key="1">
    <source>
        <dbReference type="ARBA" id="ARBA00001798"/>
    </source>
</evidence>
<dbReference type="RefSeq" id="XP_044319650.1">
    <property type="nucleotide sequence ID" value="XM_044463715.1"/>
</dbReference>
<organism evidence="17">
    <name type="scientific">Triticum aestivum</name>
    <name type="common">Wheat</name>
    <dbReference type="NCBI Taxonomy" id="4565"/>
    <lineage>
        <taxon>Eukaryota</taxon>
        <taxon>Viridiplantae</taxon>
        <taxon>Streptophyta</taxon>
        <taxon>Embryophyta</taxon>
        <taxon>Tracheophyta</taxon>
        <taxon>Spermatophyta</taxon>
        <taxon>Magnoliopsida</taxon>
        <taxon>Liliopsida</taxon>
        <taxon>Poales</taxon>
        <taxon>Poaceae</taxon>
        <taxon>BOP clade</taxon>
        <taxon>Pooideae</taxon>
        <taxon>Triticodae</taxon>
        <taxon>Triticeae</taxon>
        <taxon>Triticinae</taxon>
        <taxon>Triticum</taxon>
    </lineage>
</organism>
<keyword evidence="13" id="KW-0472">Membrane</keyword>
<feature type="transmembrane region" description="Helical" evidence="13">
    <location>
        <begin position="135"/>
        <end position="152"/>
    </location>
</feature>
<dbReference type="InterPro" id="IPR001841">
    <property type="entry name" value="Znf_RING"/>
</dbReference>
<dbReference type="GO" id="GO:0000151">
    <property type="term" value="C:ubiquitin ligase complex"/>
    <property type="evidence" value="ECO:0000318"/>
    <property type="project" value="GO_Central"/>
</dbReference>
<keyword evidence="18" id="KW-1185">Reference proteome</keyword>
<reference evidence="17" key="2">
    <citation type="submission" date="2018-10" db="UniProtKB">
        <authorList>
            <consortium name="EnsemblPlants"/>
        </authorList>
    </citation>
    <scope>IDENTIFICATION</scope>
</reference>
<dbReference type="PROSITE" id="PS51873">
    <property type="entry name" value="TRIAD"/>
    <property type="match status" value="1"/>
</dbReference>
<evidence type="ECO:0000256" key="2">
    <source>
        <dbReference type="ARBA" id="ARBA00001947"/>
    </source>
</evidence>
<dbReference type="GO" id="GO:0016567">
    <property type="term" value="P:protein ubiquitination"/>
    <property type="evidence" value="ECO:0007669"/>
    <property type="project" value="InterPro"/>
</dbReference>
<dbReference type="InterPro" id="IPR031127">
    <property type="entry name" value="E3_UB_ligase_RBR"/>
</dbReference>
<dbReference type="EC" id="2.3.2.31" evidence="5"/>
<dbReference type="AlphaFoldDB" id="A0A3B6C334"/>
<dbReference type="Gramene" id="TraesCS2B02G203600.1">
    <property type="protein sequence ID" value="TraesCS2B02G203600.1"/>
    <property type="gene ID" value="TraesCS2B02G203600"/>
</dbReference>
<dbReference type="Gramene" id="TraesPARA_EIv1.0_0572930.1">
    <property type="protein sequence ID" value="TraesPARA_EIv1.0_0572930.1.CDS"/>
    <property type="gene ID" value="TraesPARA_EIv1.0_0572930"/>
</dbReference>
<dbReference type="KEGG" id="taes:123041018"/>
<dbReference type="STRING" id="4565.A0A3B6C334"/>
<gene>
    <name evidence="17" type="primary">LOC123041018</name>
</gene>
<dbReference type="InterPro" id="IPR002867">
    <property type="entry name" value="IBR_dom"/>
</dbReference>
<evidence type="ECO:0000256" key="7">
    <source>
        <dbReference type="ARBA" id="ARBA00022723"/>
    </source>
</evidence>
<accession>A0A3B6C334</accession>
<dbReference type="GO" id="GO:0061630">
    <property type="term" value="F:ubiquitin protein ligase activity"/>
    <property type="evidence" value="ECO:0000318"/>
    <property type="project" value="GO_Central"/>
</dbReference>
<protein>
    <recommendedName>
        <fullName evidence="5">RBR-type E3 ubiquitin transferase</fullName>
        <ecNumber evidence="5">2.3.2.31</ecNumber>
    </recommendedName>
</protein>
<dbReference type="PROSITE" id="PS00518">
    <property type="entry name" value="ZF_RING_1"/>
    <property type="match status" value="1"/>
</dbReference>
<dbReference type="GO" id="GO:0005737">
    <property type="term" value="C:cytoplasm"/>
    <property type="evidence" value="ECO:0000318"/>
    <property type="project" value="GO_Central"/>
</dbReference>
<dbReference type="PANTHER" id="PTHR11685">
    <property type="entry name" value="RBR FAMILY RING FINGER AND IBR DOMAIN-CONTAINING"/>
    <property type="match status" value="1"/>
</dbReference>
<sequence>MPSAVPSAALLLLAVLSAEAQPLKGLVPKNGSVVLVGGNVTAAAGAAAMCYRTSVVEEKAKLNKAALDVAPLAVCLDDDLSLPGALLLNGAGSVPSPASARQSAPLRMLEGARARTPGASPADADKKGLSGRAKAWCFWALAVAATAVVFVVRPETFLVSRIGPTSTDDDAPVVDGDGELFDCPICMETVPGILKFSVASCSHAFCSNCVAQYVAAKLSENVARVKCPDPGCEDGAVEPESCFGIISSDLIDKWGFLLCESALGAKRVHCPYRECLAPLLADGEGGAAAIAEAECPHCHRLFCARCAAPWHAGVGCREFQELSQDERGREDLLMRRLAGRQRWQRCPQCKMYVEKSEGCNYIKCRCGCSFCYRCASKVSAQTHYCGMCKR</sequence>
<evidence type="ECO:0000256" key="5">
    <source>
        <dbReference type="ARBA" id="ARBA00012251"/>
    </source>
</evidence>
<evidence type="ECO:0000256" key="9">
    <source>
        <dbReference type="ARBA" id="ARBA00022771"/>
    </source>
</evidence>
<keyword evidence="6" id="KW-0808">Transferase</keyword>
<name>A0A3B6C334_WHEAT</name>
<keyword evidence="13" id="KW-1133">Transmembrane helix</keyword>
<evidence type="ECO:0000256" key="6">
    <source>
        <dbReference type="ARBA" id="ARBA00022679"/>
    </source>
</evidence>
<dbReference type="CDD" id="cd22584">
    <property type="entry name" value="Rcat_RBR_unk"/>
    <property type="match status" value="1"/>
</dbReference>
<keyword evidence="9 12" id="KW-0863">Zinc-finger</keyword>
<keyword evidence="7" id="KW-0479">Metal-binding</keyword>
<dbReference type="SMART" id="SM00647">
    <property type="entry name" value="IBR"/>
    <property type="match status" value="2"/>
</dbReference>
<dbReference type="FunFam" id="3.30.40.10:FF:000230">
    <property type="entry name" value="RBR-type E3 ubiquitin transferase"/>
    <property type="match status" value="1"/>
</dbReference>
<evidence type="ECO:0000256" key="4">
    <source>
        <dbReference type="ARBA" id="ARBA00005884"/>
    </source>
</evidence>
<dbReference type="FunFam" id="1.20.120.1750:FF:000018">
    <property type="entry name" value="RBR-type E3 ubiquitin transferase"/>
    <property type="match status" value="1"/>
</dbReference>
<evidence type="ECO:0000256" key="14">
    <source>
        <dbReference type="SAM" id="SignalP"/>
    </source>
</evidence>
<proteinExistence type="inferred from homology"/>
<keyword evidence="11" id="KW-0862">Zinc</keyword>
<dbReference type="Pfam" id="PF13445">
    <property type="entry name" value="zf-RING_UBOX"/>
    <property type="match status" value="1"/>
</dbReference>
<evidence type="ECO:0000256" key="13">
    <source>
        <dbReference type="SAM" id="Phobius"/>
    </source>
</evidence>
<keyword evidence="8" id="KW-0677">Repeat</keyword>
<dbReference type="InterPro" id="IPR017907">
    <property type="entry name" value="Znf_RING_CS"/>
</dbReference>
<evidence type="ECO:0000259" key="16">
    <source>
        <dbReference type="PROSITE" id="PS51873"/>
    </source>
</evidence>
<comment type="cofactor">
    <cofactor evidence="2">
        <name>Zn(2+)</name>
        <dbReference type="ChEBI" id="CHEBI:29105"/>
    </cofactor>
</comment>
<keyword evidence="10" id="KW-0833">Ubl conjugation pathway</keyword>
<dbReference type="Gramene" id="TraesJAG2B03G00894720.1">
    <property type="protein sequence ID" value="TraesJAG2B03G00894720.1"/>
    <property type="gene ID" value="TraesJAG2B03G00894720"/>
</dbReference>
<feature type="domain" description="RING-type" evidence="16">
    <location>
        <begin position="179"/>
        <end position="390"/>
    </location>
</feature>
<feature type="chain" id="PRO_5017258869" description="RBR-type E3 ubiquitin transferase" evidence="14">
    <location>
        <begin position="21"/>
        <end position="390"/>
    </location>
</feature>
<dbReference type="InterPro" id="IPR013083">
    <property type="entry name" value="Znf_RING/FYVE/PHD"/>
</dbReference>
<evidence type="ECO:0000259" key="15">
    <source>
        <dbReference type="PROSITE" id="PS50089"/>
    </source>
</evidence>
<keyword evidence="14" id="KW-0732">Signal</keyword>
<dbReference type="Gramene" id="TraesJUL2B03G00900900.1">
    <property type="protein sequence ID" value="TraesJUL2B03G00900900.1"/>
    <property type="gene ID" value="TraesJUL2B03G00900900"/>
</dbReference>
<evidence type="ECO:0000256" key="12">
    <source>
        <dbReference type="PROSITE-ProRule" id="PRU00175"/>
    </source>
</evidence>
<reference evidence="17" key="1">
    <citation type="submission" date="2018-08" db="EMBL/GenBank/DDBJ databases">
        <authorList>
            <person name="Rossello M."/>
        </authorList>
    </citation>
    <scope>NUCLEOTIDE SEQUENCE [LARGE SCALE GENOMIC DNA]</scope>
    <source>
        <strain evidence="17">cv. Chinese Spring</strain>
    </source>
</reference>
<dbReference type="InterPro" id="IPR027370">
    <property type="entry name" value="Znf-RING_euk"/>
</dbReference>
<dbReference type="Gramene" id="TraesCLE_scaffold_003880_01G000400.1">
    <property type="protein sequence ID" value="TraesCLE_scaffold_003880_01G000400.1"/>
    <property type="gene ID" value="TraesCLE_scaffold_003880_01G000400"/>
</dbReference>
<feature type="transmembrane region" description="Helical" evidence="13">
    <location>
        <begin position="30"/>
        <end position="51"/>
    </location>
</feature>
<dbReference type="Gramene" id="TraesROB_scaffold_153295_01G000200.1">
    <property type="protein sequence ID" value="TraesROB_scaffold_153295_01G000200.1"/>
    <property type="gene ID" value="TraesROB_scaffold_153295_01G000200"/>
</dbReference>
<feature type="signal peptide" evidence="14">
    <location>
        <begin position="1"/>
        <end position="20"/>
    </location>
</feature>
<dbReference type="Gene3D" id="1.20.120.1750">
    <property type="match status" value="1"/>
</dbReference>
<dbReference type="SUPFAM" id="SSF57850">
    <property type="entry name" value="RING/U-box"/>
    <property type="match status" value="3"/>
</dbReference>
<comment type="function">
    <text evidence="3">Might act as an E3 ubiquitin-protein ligase, or as part of E3 complex, which accepts ubiquitin from specific E2 ubiquitin-conjugating enzymes and then transfers it to substrates.</text>
</comment>
<dbReference type="GO" id="GO:0008270">
    <property type="term" value="F:zinc ion binding"/>
    <property type="evidence" value="ECO:0007669"/>
    <property type="project" value="UniProtKB-KW"/>
</dbReference>
<comment type="catalytic activity">
    <reaction evidence="1">
        <text>[E2 ubiquitin-conjugating enzyme]-S-ubiquitinyl-L-cysteine + [acceptor protein]-L-lysine = [E2 ubiquitin-conjugating enzyme]-L-cysteine + [acceptor protein]-N(6)-ubiquitinyl-L-lysine.</text>
        <dbReference type="EC" id="2.3.2.31"/>
    </reaction>
</comment>
<evidence type="ECO:0000256" key="8">
    <source>
        <dbReference type="ARBA" id="ARBA00022737"/>
    </source>
</evidence>
<dbReference type="Gramene" id="TraesCAD_scaffold_003939_01G000400.1">
    <property type="protein sequence ID" value="TraesCAD_scaffold_003939_01G000400.1"/>
    <property type="gene ID" value="TraesCAD_scaffold_003939_01G000400"/>
</dbReference>
<dbReference type="Gramene" id="TraesCS2B03G0490700.1">
    <property type="protein sequence ID" value="TraesCS2B03G0490700.1.CDS"/>
    <property type="gene ID" value="TraesCS2B03G0490700"/>
</dbReference>
<dbReference type="Gramene" id="TraesLDM2B03G00897260.1">
    <property type="protein sequence ID" value="TraesLDM2B03G00897260.1"/>
    <property type="gene ID" value="TraesLDM2B03G00897260"/>
</dbReference>
<dbReference type="GeneID" id="123041018"/>
<feature type="domain" description="RING-type" evidence="15">
    <location>
        <begin position="183"/>
        <end position="228"/>
    </location>
</feature>
<dbReference type="GO" id="GO:0006511">
    <property type="term" value="P:ubiquitin-dependent protein catabolic process"/>
    <property type="evidence" value="ECO:0000318"/>
    <property type="project" value="GO_Central"/>
</dbReference>
<evidence type="ECO:0000313" key="17">
    <source>
        <dbReference type="EnsemblPlants" id="TraesCS2B02G203600.1"/>
    </source>
</evidence>
<evidence type="ECO:0000256" key="11">
    <source>
        <dbReference type="ARBA" id="ARBA00022833"/>
    </source>
</evidence>
<dbReference type="InterPro" id="IPR044066">
    <property type="entry name" value="TRIAD_supradom"/>
</dbReference>
<evidence type="ECO:0000313" key="18">
    <source>
        <dbReference type="Proteomes" id="UP000019116"/>
    </source>
</evidence>
<dbReference type="GO" id="GO:0031624">
    <property type="term" value="F:ubiquitin conjugating enzyme binding"/>
    <property type="evidence" value="ECO:0000318"/>
    <property type="project" value="GO_Central"/>
</dbReference>
<dbReference type="Gene3D" id="3.30.40.10">
    <property type="entry name" value="Zinc/RING finger domain, C3HC4 (zinc finger)"/>
    <property type="match status" value="1"/>
</dbReference>
<dbReference type="Proteomes" id="UP000019116">
    <property type="component" value="Chromosome 2B"/>
</dbReference>